<reference evidence="1 2" key="1">
    <citation type="submission" date="2013-12" db="EMBL/GenBank/DDBJ databases">
        <authorList>
            <person name="Stott M."/>
        </authorList>
    </citation>
    <scope>NUCLEOTIDE SEQUENCE [LARGE SCALE GENOMIC DNA]</scope>
    <source>
        <strain evidence="1 2">K22</strain>
    </source>
</reference>
<dbReference type="EMBL" id="CBXV010000008">
    <property type="protein sequence ID" value="CDM66981.1"/>
    <property type="molecule type" value="Genomic_DNA"/>
</dbReference>
<protein>
    <submittedName>
        <fullName evidence="1">Uncharacterized protein</fullName>
    </submittedName>
</protein>
<organism evidence="1 2">
    <name type="scientific">Pyrinomonas methylaliphatogenes</name>
    <dbReference type="NCBI Taxonomy" id="454194"/>
    <lineage>
        <taxon>Bacteria</taxon>
        <taxon>Pseudomonadati</taxon>
        <taxon>Acidobacteriota</taxon>
        <taxon>Blastocatellia</taxon>
        <taxon>Blastocatellales</taxon>
        <taxon>Pyrinomonadaceae</taxon>
        <taxon>Pyrinomonas</taxon>
    </lineage>
</organism>
<gene>
    <name evidence="1" type="ORF">PYK22_03029</name>
</gene>
<sequence>MRPFNGLGFKARRLSASLRLVVSVPQAGTTRTVLMDAI</sequence>
<keyword evidence="2" id="KW-1185">Reference proteome</keyword>
<accession>A0A0B6X0V6</accession>
<evidence type="ECO:0000313" key="1">
    <source>
        <dbReference type="EMBL" id="CDM66981.1"/>
    </source>
</evidence>
<name>A0A0B6X0V6_9BACT</name>
<proteinExistence type="predicted"/>
<dbReference type="Proteomes" id="UP000031518">
    <property type="component" value="Unassembled WGS sequence"/>
</dbReference>
<evidence type="ECO:0000313" key="2">
    <source>
        <dbReference type="Proteomes" id="UP000031518"/>
    </source>
</evidence>
<reference evidence="1 2" key="2">
    <citation type="submission" date="2015-01" db="EMBL/GenBank/DDBJ databases">
        <title>Complete genome sequence of Pyrinomonas methylaliphatogenes type strain K22T.</title>
        <authorList>
            <person name="Lee K.C.Y."/>
            <person name="Power J.F."/>
            <person name="Dunfield P.F."/>
            <person name="Morgan X.C."/>
            <person name="Huttenhower C."/>
            <person name="Stott M.B."/>
        </authorList>
    </citation>
    <scope>NUCLEOTIDE SEQUENCE [LARGE SCALE GENOMIC DNA]</scope>
    <source>
        <strain evidence="1 2">K22</strain>
    </source>
</reference>
<dbReference type="AlphaFoldDB" id="A0A0B6X0V6"/>